<feature type="transmembrane region" description="Helical" evidence="5">
    <location>
        <begin position="185"/>
        <end position="210"/>
    </location>
</feature>
<proteinExistence type="predicted"/>
<evidence type="ECO:0000259" key="6">
    <source>
        <dbReference type="Pfam" id="PF12698"/>
    </source>
</evidence>
<keyword evidence="8" id="KW-1185">Reference proteome</keyword>
<organism evidence="7 8">
    <name type="scientific">Georgenia thermotolerans</name>
    <dbReference type="NCBI Taxonomy" id="527326"/>
    <lineage>
        <taxon>Bacteria</taxon>
        <taxon>Bacillati</taxon>
        <taxon>Actinomycetota</taxon>
        <taxon>Actinomycetes</taxon>
        <taxon>Micrococcales</taxon>
        <taxon>Bogoriellaceae</taxon>
        <taxon>Georgenia</taxon>
    </lineage>
</organism>
<dbReference type="OrthoDB" id="3268959at2"/>
<feature type="transmembrane region" description="Helical" evidence="5">
    <location>
        <begin position="39"/>
        <end position="61"/>
    </location>
</feature>
<dbReference type="GO" id="GO:0140359">
    <property type="term" value="F:ABC-type transporter activity"/>
    <property type="evidence" value="ECO:0007669"/>
    <property type="project" value="InterPro"/>
</dbReference>
<dbReference type="RefSeq" id="WP_152203402.1">
    <property type="nucleotide sequence ID" value="NZ_VUKF01000027.1"/>
</dbReference>
<accession>A0A7J5URW4</accession>
<evidence type="ECO:0000256" key="1">
    <source>
        <dbReference type="ARBA" id="ARBA00004141"/>
    </source>
</evidence>
<evidence type="ECO:0000256" key="4">
    <source>
        <dbReference type="ARBA" id="ARBA00023136"/>
    </source>
</evidence>
<comment type="subcellular location">
    <subcellularLocation>
        <location evidence="1">Membrane</location>
        <topology evidence="1">Multi-pass membrane protein</topology>
    </subcellularLocation>
</comment>
<dbReference type="InterPro" id="IPR013525">
    <property type="entry name" value="ABC2_TM"/>
</dbReference>
<gene>
    <name evidence="7" type="ORF">GB883_05740</name>
</gene>
<evidence type="ECO:0000313" key="8">
    <source>
        <dbReference type="Proteomes" id="UP000451860"/>
    </source>
</evidence>
<keyword evidence="2 5" id="KW-0812">Transmembrane</keyword>
<dbReference type="Proteomes" id="UP000451860">
    <property type="component" value="Unassembled WGS sequence"/>
</dbReference>
<evidence type="ECO:0000256" key="3">
    <source>
        <dbReference type="ARBA" id="ARBA00022989"/>
    </source>
</evidence>
<dbReference type="Pfam" id="PF12698">
    <property type="entry name" value="ABC2_membrane_3"/>
    <property type="match status" value="1"/>
</dbReference>
<comment type="caution">
    <text evidence="7">The sequence shown here is derived from an EMBL/GenBank/DDBJ whole genome shotgun (WGS) entry which is preliminary data.</text>
</comment>
<keyword evidence="4 5" id="KW-0472">Membrane</keyword>
<dbReference type="EMBL" id="WHJE01000016">
    <property type="protein sequence ID" value="KAE8765089.1"/>
    <property type="molecule type" value="Genomic_DNA"/>
</dbReference>
<name>A0A7J5URW4_9MICO</name>
<feature type="transmembrane region" description="Helical" evidence="5">
    <location>
        <begin position="279"/>
        <end position="303"/>
    </location>
</feature>
<evidence type="ECO:0000256" key="5">
    <source>
        <dbReference type="SAM" id="Phobius"/>
    </source>
</evidence>
<protein>
    <submittedName>
        <fullName evidence="7">ABC transporter permease</fullName>
    </submittedName>
</protein>
<feature type="transmembrane region" description="Helical" evidence="5">
    <location>
        <begin position="315"/>
        <end position="337"/>
    </location>
</feature>
<sequence length="405" mass="42288">MSAPTTPRTTVEQAPAPAVKSPWLVVTVREMTVKLTDRNFLISTAVTLVMILAGVGISAFMDSRSTDYTVAVASDAARDVVGQAEPAITADDSGDTLRAVEVADADAARDAVREEEADAALLQTGDGWTVVGLDDVSGTLSRALGDAVEASVLETNARAAGTTAAALTAGSTLETELLEGGERSAMASAVGFVFAFLFYVAAIVFGMAIANSVLEEKQNRVVEILATAIPVRQLLYGKVLGNSILALAQVALYAVVGLIAVNVAGLAEDLGWLLSASGWFIVFFVAGFVALAAIWAVLGSLASRSEDLQSNTGPVIGIIMVALFAGLFAEGTWLTGASYVPIVSSVAMPIRMVKDDVALWEPVASLLLTVAAAYLLLRLGEKIYQRAVMQSGTALTWRQAMRLEA</sequence>
<keyword evidence="3 5" id="KW-1133">Transmembrane helix</keyword>
<feature type="transmembrane region" description="Helical" evidence="5">
    <location>
        <begin position="357"/>
        <end position="377"/>
    </location>
</feature>
<feature type="domain" description="ABC-2 type transporter transmembrane" evidence="6">
    <location>
        <begin position="40"/>
        <end position="376"/>
    </location>
</feature>
<evidence type="ECO:0000256" key="2">
    <source>
        <dbReference type="ARBA" id="ARBA00022692"/>
    </source>
</evidence>
<reference evidence="7 8" key="1">
    <citation type="submission" date="2019-10" db="EMBL/GenBank/DDBJ databases">
        <title>Georgenia wutianyii sp. nov. and Georgenia yuyongxinii sp. nov. isolated from plateau pika (Ochotona curzoniae) in the Qinghai-Tibet plateau of China.</title>
        <authorList>
            <person name="Tian Z."/>
        </authorList>
    </citation>
    <scope>NUCLEOTIDE SEQUENCE [LARGE SCALE GENOMIC DNA]</scope>
    <source>
        <strain evidence="7 8">DSM 21501</strain>
    </source>
</reference>
<feature type="transmembrane region" description="Helical" evidence="5">
    <location>
        <begin position="244"/>
        <end position="267"/>
    </location>
</feature>
<evidence type="ECO:0000313" key="7">
    <source>
        <dbReference type="EMBL" id="KAE8765089.1"/>
    </source>
</evidence>
<dbReference type="GO" id="GO:0016020">
    <property type="term" value="C:membrane"/>
    <property type="evidence" value="ECO:0007669"/>
    <property type="project" value="UniProtKB-SubCell"/>
</dbReference>
<dbReference type="AlphaFoldDB" id="A0A7J5URW4"/>